<evidence type="ECO:0000256" key="6">
    <source>
        <dbReference type="ARBA" id="ARBA00023235"/>
    </source>
</evidence>
<dbReference type="FunCoup" id="A9RQV7">
    <property type="interactions" value="1330"/>
</dbReference>
<comment type="function">
    <text evidence="7">Involved in protein export. Acts as a chaperone by maintaining the newly synthesized protein in an open conformation. Functions as a peptidyl-prolyl cis-trans isomerase.</text>
</comment>
<reference evidence="12 14" key="1">
    <citation type="journal article" date="2008" name="Science">
        <title>The Physcomitrella genome reveals evolutionary insights into the conquest of land by plants.</title>
        <authorList>
            <person name="Rensing S."/>
            <person name="Lang D."/>
            <person name="Zimmer A."/>
            <person name="Terry A."/>
            <person name="Salamov A."/>
            <person name="Shapiro H."/>
            <person name="Nishiyama T."/>
            <person name="Perroud P.-F."/>
            <person name="Lindquist E."/>
            <person name="Kamisugi Y."/>
            <person name="Tanahashi T."/>
            <person name="Sakakibara K."/>
            <person name="Fujita T."/>
            <person name="Oishi K."/>
            <person name="Shin-I T."/>
            <person name="Kuroki Y."/>
            <person name="Toyoda A."/>
            <person name="Suzuki Y."/>
            <person name="Hashimoto A."/>
            <person name="Yamaguchi K."/>
            <person name="Sugano A."/>
            <person name="Kohara Y."/>
            <person name="Fujiyama A."/>
            <person name="Anterola A."/>
            <person name="Aoki S."/>
            <person name="Ashton N."/>
            <person name="Barbazuk W.B."/>
            <person name="Barker E."/>
            <person name="Bennetzen J."/>
            <person name="Bezanilla M."/>
            <person name="Blankenship R."/>
            <person name="Cho S.H."/>
            <person name="Dutcher S."/>
            <person name="Estelle M."/>
            <person name="Fawcett J.A."/>
            <person name="Gundlach H."/>
            <person name="Hanada K."/>
            <person name="Heyl A."/>
            <person name="Hicks K.A."/>
            <person name="Hugh J."/>
            <person name="Lohr M."/>
            <person name="Mayer K."/>
            <person name="Melkozernov A."/>
            <person name="Murata T."/>
            <person name="Nelson D."/>
            <person name="Pils B."/>
            <person name="Prigge M."/>
            <person name="Reiss B."/>
            <person name="Renner T."/>
            <person name="Rombauts S."/>
            <person name="Rushton P."/>
            <person name="Sanderfoot A."/>
            <person name="Schween G."/>
            <person name="Shiu S.-H."/>
            <person name="Stueber K."/>
            <person name="Theodoulou F.L."/>
            <person name="Tu H."/>
            <person name="Van de Peer Y."/>
            <person name="Verrier P.J."/>
            <person name="Waters E."/>
            <person name="Wood A."/>
            <person name="Yang L."/>
            <person name="Cove D."/>
            <person name="Cuming A."/>
            <person name="Hasebe M."/>
            <person name="Lucas S."/>
            <person name="Mishler D.B."/>
            <person name="Reski R."/>
            <person name="Grigoriev I."/>
            <person name="Quatrano R.S."/>
            <person name="Boore J.L."/>
        </authorList>
    </citation>
    <scope>NUCLEOTIDE SEQUENCE [LARGE SCALE GENOMIC DNA]</scope>
    <source>
        <strain evidence="13 14">cv. Gransden 2004</strain>
    </source>
</reference>
<dbReference type="GeneID" id="112279187"/>
<dbReference type="SUPFAM" id="SSF109998">
    <property type="entry name" value="Triger factor/SurA peptide-binding domain-like"/>
    <property type="match status" value="1"/>
</dbReference>
<dbReference type="PANTHER" id="PTHR30560">
    <property type="entry name" value="TRIGGER FACTOR CHAPERONE AND PEPTIDYL-PROLYL CIS/TRANS ISOMERASE"/>
    <property type="match status" value="1"/>
</dbReference>
<keyword evidence="5" id="KW-0143">Chaperone</keyword>
<dbReference type="RefSeq" id="XP_024369149.1">
    <property type="nucleotide sequence ID" value="XM_024513381.2"/>
</dbReference>
<evidence type="ECO:0000256" key="8">
    <source>
        <dbReference type="ARBA" id="ARBA00029569"/>
    </source>
</evidence>
<reference evidence="13" key="3">
    <citation type="submission" date="2020-12" db="UniProtKB">
        <authorList>
            <consortium name="EnsemblPlants"/>
        </authorList>
    </citation>
    <scope>IDENTIFICATION</scope>
</reference>
<reference evidence="12 14" key="2">
    <citation type="journal article" date="2018" name="Plant J.">
        <title>The Physcomitrella patens chromosome-scale assembly reveals moss genome structure and evolution.</title>
        <authorList>
            <person name="Lang D."/>
            <person name="Ullrich K.K."/>
            <person name="Murat F."/>
            <person name="Fuchs J."/>
            <person name="Jenkins J."/>
            <person name="Haas F.B."/>
            <person name="Piednoel M."/>
            <person name="Gundlach H."/>
            <person name="Van Bel M."/>
            <person name="Meyberg R."/>
            <person name="Vives C."/>
            <person name="Morata J."/>
            <person name="Symeonidi A."/>
            <person name="Hiss M."/>
            <person name="Muchero W."/>
            <person name="Kamisugi Y."/>
            <person name="Saleh O."/>
            <person name="Blanc G."/>
            <person name="Decker E.L."/>
            <person name="van Gessel N."/>
            <person name="Grimwood J."/>
            <person name="Hayes R.D."/>
            <person name="Graham S.W."/>
            <person name="Gunter L.E."/>
            <person name="McDaniel S.F."/>
            <person name="Hoernstein S.N.W."/>
            <person name="Larsson A."/>
            <person name="Li F.W."/>
            <person name="Perroud P.F."/>
            <person name="Phillips J."/>
            <person name="Ranjan P."/>
            <person name="Rokshar D.S."/>
            <person name="Rothfels C.J."/>
            <person name="Schneider L."/>
            <person name="Shu S."/>
            <person name="Stevenson D.W."/>
            <person name="Thummler F."/>
            <person name="Tillich M."/>
            <person name="Villarreal Aguilar J.C."/>
            <person name="Widiez T."/>
            <person name="Wong G.K."/>
            <person name="Wymore A."/>
            <person name="Zhang Y."/>
            <person name="Zimmer A.D."/>
            <person name="Quatrano R.S."/>
            <person name="Mayer K.F.X."/>
            <person name="Goodstein D."/>
            <person name="Casacuberta J.M."/>
            <person name="Vandepoele K."/>
            <person name="Reski R."/>
            <person name="Cuming A.C."/>
            <person name="Tuskan G.A."/>
            <person name="Maumus F."/>
            <person name="Salse J."/>
            <person name="Schmutz J."/>
            <person name="Rensing S.A."/>
        </authorList>
    </citation>
    <scope>NUCLEOTIDE SEQUENCE [LARGE SCALE GENOMIC DNA]</scope>
    <source>
        <strain evidence="13 14">cv. Gransden 2004</strain>
    </source>
</reference>
<keyword evidence="14" id="KW-1185">Reference proteome</keyword>
<dbReference type="PaxDb" id="3218-PP1S22_38V6.1"/>
<dbReference type="SUPFAM" id="SSF102735">
    <property type="entry name" value="Trigger factor ribosome-binding domain"/>
    <property type="match status" value="1"/>
</dbReference>
<dbReference type="HOGENOM" id="CLU_033058_0_0_1"/>
<dbReference type="InterPro" id="IPR008881">
    <property type="entry name" value="Trigger_fac_ribosome-bd_bac"/>
</dbReference>
<evidence type="ECO:0000259" key="9">
    <source>
        <dbReference type="Pfam" id="PF00254"/>
    </source>
</evidence>
<organism evidence="12">
    <name type="scientific">Physcomitrium patens</name>
    <name type="common">Spreading-leaved earth moss</name>
    <name type="synonym">Physcomitrella patens</name>
    <dbReference type="NCBI Taxonomy" id="3218"/>
    <lineage>
        <taxon>Eukaryota</taxon>
        <taxon>Viridiplantae</taxon>
        <taxon>Streptophyta</taxon>
        <taxon>Embryophyta</taxon>
        <taxon>Bryophyta</taxon>
        <taxon>Bryophytina</taxon>
        <taxon>Bryopsida</taxon>
        <taxon>Funariidae</taxon>
        <taxon>Funariales</taxon>
        <taxon>Funariaceae</taxon>
        <taxon>Physcomitrium</taxon>
    </lineage>
</organism>
<dbReference type="NCBIfam" id="TIGR00115">
    <property type="entry name" value="tig"/>
    <property type="match status" value="1"/>
</dbReference>
<dbReference type="OMA" id="RITTTFS"/>
<dbReference type="Gene3D" id="1.10.3120.10">
    <property type="entry name" value="Trigger factor, C-terminal domain"/>
    <property type="match status" value="1"/>
</dbReference>
<dbReference type="InterPro" id="IPR036611">
    <property type="entry name" value="Trigger_fac_ribosome-bd_sf"/>
</dbReference>
<dbReference type="Pfam" id="PF05697">
    <property type="entry name" value="Trigger_N"/>
    <property type="match status" value="1"/>
</dbReference>
<dbReference type="FunFam" id="3.30.70.1050:FF:000004">
    <property type="entry name" value="Trigger factor"/>
    <property type="match status" value="1"/>
</dbReference>
<evidence type="ECO:0000256" key="7">
    <source>
        <dbReference type="ARBA" id="ARBA00024849"/>
    </source>
</evidence>
<name>A9RQV7_PHYPA</name>
<dbReference type="SUPFAM" id="SSF54534">
    <property type="entry name" value="FKBP-like"/>
    <property type="match status" value="1"/>
</dbReference>
<protein>
    <recommendedName>
        <fullName evidence="3">peptidylprolyl isomerase</fullName>
        <ecNumber evidence="3">5.2.1.8</ecNumber>
    </recommendedName>
    <alternativeName>
        <fullName evidence="8">Rotamase</fullName>
    </alternativeName>
</protein>
<evidence type="ECO:0000256" key="5">
    <source>
        <dbReference type="ARBA" id="ARBA00023186"/>
    </source>
</evidence>
<dbReference type="InterPro" id="IPR027304">
    <property type="entry name" value="Trigger_fact/SurA_dom_sf"/>
</dbReference>
<evidence type="ECO:0000256" key="1">
    <source>
        <dbReference type="ARBA" id="ARBA00000971"/>
    </source>
</evidence>
<dbReference type="eggNOG" id="ENOG502QUET">
    <property type="taxonomic scope" value="Eukaryota"/>
</dbReference>
<sequence length="561" mass="62207">MAVAQAHTVCNLSVSVKQNSYLLPWVQHVRIAVPVSSCSAFPGAHSELQLIKESRNFRLGARNACNLSASCSHLQQQQQRRSRGEAMVARASEVAVETGTLSLGLDVKETGLDHSRVQLKVQVPSSVCKDCYEQVLREFSKQAKIPGFRSGKDVPESVLIDHVGADQIRSSAVEAVLKRTLPEAMSSVAGRSLKDSEHILTKFSDLVDDFVPEKSLSYELAVDVAPEVRWNPENGYKNLKVKVECEANEAEAARKAADAELQSRLKDLGSLQAISGRGMEMGDVAIIDVSATRLNEDGTAGDEIFSCKQKGFQLDTDGGGSFLPGFVEALVGIQIGETRTFDLTFPETWEQESLRGLQARFTVEGKELFTRQIPELSDELAPQLVANCTNIPEVKEVLLKKHAEQVERVKKQATRFAVANALTRVVDVEIPNSLLEEQGRQMYAAKLIELQASMKLPRDQLVALSSAEMVQNYLDAQRSRISDSVKQSLAVAEIYKQENLKISDEELDMEVNSAIEEFKRYDQEYDDARVREQARELLEGSKVLDWLTEHADITFVPKQLS</sequence>
<accession>A9RQV7</accession>
<feature type="domain" description="Trigger factor C-terminal" evidence="11">
    <location>
        <begin position="393"/>
        <end position="549"/>
    </location>
</feature>
<comment type="catalytic activity">
    <reaction evidence="1">
        <text>[protein]-peptidylproline (omega=180) = [protein]-peptidylproline (omega=0)</text>
        <dbReference type="Rhea" id="RHEA:16237"/>
        <dbReference type="Rhea" id="RHEA-COMP:10747"/>
        <dbReference type="Rhea" id="RHEA-COMP:10748"/>
        <dbReference type="ChEBI" id="CHEBI:83833"/>
        <dbReference type="ChEBI" id="CHEBI:83834"/>
        <dbReference type="EC" id="5.2.1.8"/>
    </reaction>
</comment>
<evidence type="ECO:0000259" key="11">
    <source>
        <dbReference type="Pfam" id="PF05698"/>
    </source>
</evidence>
<evidence type="ECO:0000259" key="10">
    <source>
        <dbReference type="Pfam" id="PF05697"/>
    </source>
</evidence>
<comment type="similarity">
    <text evidence="2">Belongs to the FKBP-type PPIase family. Tig subfamily.</text>
</comment>
<dbReference type="GO" id="GO:0043335">
    <property type="term" value="P:protein unfolding"/>
    <property type="evidence" value="ECO:0000318"/>
    <property type="project" value="GO_Central"/>
</dbReference>
<dbReference type="AlphaFoldDB" id="A9RQV7"/>
<dbReference type="Gramene" id="Pp3c2_30270V3.1">
    <property type="protein sequence ID" value="Pp3c2_30270V3.1"/>
    <property type="gene ID" value="Pp3c2_30270"/>
</dbReference>
<evidence type="ECO:0000256" key="3">
    <source>
        <dbReference type="ARBA" id="ARBA00013194"/>
    </source>
</evidence>
<proteinExistence type="inferred from homology"/>
<dbReference type="GO" id="GO:0044183">
    <property type="term" value="F:protein folding chaperone"/>
    <property type="evidence" value="ECO:0000318"/>
    <property type="project" value="GO_Central"/>
</dbReference>
<dbReference type="PANTHER" id="PTHR30560:SF3">
    <property type="entry name" value="TRIGGER FACTOR-LIKE PROTEIN TIG, CHLOROPLASTIC"/>
    <property type="match status" value="1"/>
</dbReference>
<dbReference type="GO" id="GO:0051083">
    <property type="term" value="P:'de novo' cotranslational protein folding"/>
    <property type="evidence" value="ECO:0000318"/>
    <property type="project" value="GO_Central"/>
</dbReference>
<dbReference type="FunFam" id="3.10.50.40:FF:000001">
    <property type="entry name" value="Trigger factor"/>
    <property type="match status" value="1"/>
</dbReference>
<dbReference type="GO" id="GO:0003755">
    <property type="term" value="F:peptidyl-prolyl cis-trans isomerase activity"/>
    <property type="evidence" value="ECO:0000318"/>
    <property type="project" value="GO_Central"/>
</dbReference>
<dbReference type="GO" id="GO:0015031">
    <property type="term" value="P:protein transport"/>
    <property type="evidence" value="ECO:0007669"/>
    <property type="project" value="InterPro"/>
</dbReference>
<dbReference type="InterPro" id="IPR001179">
    <property type="entry name" value="PPIase_FKBP_dom"/>
</dbReference>
<dbReference type="Gene3D" id="3.10.50.40">
    <property type="match status" value="1"/>
</dbReference>
<evidence type="ECO:0000313" key="12">
    <source>
        <dbReference type="EMBL" id="PNR60632.1"/>
    </source>
</evidence>
<dbReference type="Pfam" id="PF05698">
    <property type="entry name" value="Trigger_C"/>
    <property type="match status" value="1"/>
</dbReference>
<evidence type="ECO:0000313" key="14">
    <source>
        <dbReference type="Proteomes" id="UP000006727"/>
    </source>
</evidence>
<dbReference type="InterPro" id="IPR046357">
    <property type="entry name" value="PPIase_dom_sf"/>
</dbReference>
<evidence type="ECO:0000256" key="2">
    <source>
        <dbReference type="ARBA" id="ARBA00005464"/>
    </source>
</evidence>
<evidence type="ECO:0000313" key="13">
    <source>
        <dbReference type="EnsemblPlants" id="Pp3c2_30270V3.1"/>
    </source>
</evidence>
<dbReference type="GO" id="GO:0043022">
    <property type="term" value="F:ribosome binding"/>
    <property type="evidence" value="ECO:0000318"/>
    <property type="project" value="GO_Central"/>
</dbReference>
<dbReference type="EnsemblPlants" id="Pp3c2_30270V3.1">
    <property type="protein sequence ID" value="Pp3c2_30270V3.1"/>
    <property type="gene ID" value="Pp3c2_30270"/>
</dbReference>
<feature type="domain" description="PPIase FKBP-type" evidence="9">
    <location>
        <begin position="281"/>
        <end position="356"/>
    </location>
</feature>
<dbReference type="Proteomes" id="UP000006727">
    <property type="component" value="Chromosome 2"/>
</dbReference>
<feature type="domain" description="Trigger factor ribosome-binding bacterial" evidence="10">
    <location>
        <begin position="107"/>
        <end position="252"/>
    </location>
</feature>
<dbReference type="EnsemblPlants" id="Pp3c2_30270V3.2">
    <property type="protein sequence ID" value="Pp3c2_30270V3.2"/>
    <property type="gene ID" value="Pp3c2_30270"/>
</dbReference>
<dbReference type="EMBL" id="ABEU02000002">
    <property type="protein sequence ID" value="PNR60632.1"/>
    <property type="molecule type" value="Genomic_DNA"/>
</dbReference>
<gene>
    <name evidence="13" type="primary">LOC112279187</name>
    <name evidence="12" type="ORF">PHYPA_003425</name>
</gene>
<dbReference type="Gramene" id="Pp3c2_30270V3.2">
    <property type="protein sequence ID" value="Pp3c2_30270V3.2"/>
    <property type="gene ID" value="Pp3c2_30270"/>
</dbReference>
<dbReference type="EC" id="5.2.1.8" evidence="3"/>
<dbReference type="InterPro" id="IPR037041">
    <property type="entry name" value="Trigger_fac_C_sf"/>
</dbReference>
<dbReference type="FunFam" id="1.10.3120.10:FF:000004">
    <property type="entry name" value="Chloroplast trigger factor"/>
    <property type="match status" value="1"/>
</dbReference>
<evidence type="ECO:0000256" key="4">
    <source>
        <dbReference type="ARBA" id="ARBA00023110"/>
    </source>
</evidence>
<dbReference type="STRING" id="3218.A9RQV7"/>
<keyword evidence="6" id="KW-0413">Isomerase</keyword>
<dbReference type="Gene3D" id="3.30.70.1050">
    <property type="entry name" value="Trigger factor ribosome-binding domain"/>
    <property type="match status" value="1"/>
</dbReference>
<dbReference type="HAMAP" id="MF_00303">
    <property type="entry name" value="Trigger_factor_Tig"/>
    <property type="match status" value="1"/>
</dbReference>
<dbReference type="InterPro" id="IPR008880">
    <property type="entry name" value="Trigger_fac_C"/>
</dbReference>
<dbReference type="InterPro" id="IPR005215">
    <property type="entry name" value="Trig_fac"/>
</dbReference>
<keyword evidence="4" id="KW-0697">Rotamase</keyword>
<dbReference type="Pfam" id="PF00254">
    <property type="entry name" value="FKBP_C"/>
    <property type="match status" value="1"/>
</dbReference>